<evidence type="ECO:0000256" key="2">
    <source>
        <dbReference type="ARBA" id="ARBA00022801"/>
    </source>
</evidence>
<evidence type="ECO:0000256" key="3">
    <source>
        <dbReference type="ARBA" id="ARBA00023295"/>
    </source>
</evidence>
<organism evidence="5 6">
    <name type="scientific">Amycolatopsis japonica</name>
    <dbReference type="NCBI Taxonomy" id="208439"/>
    <lineage>
        <taxon>Bacteria</taxon>
        <taxon>Bacillati</taxon>
        <taxon>Actinomycetota</taxon>
        <taxon>Actinomycetes</taxon>
        <taxon>Pseudonocardiales</taxon>
        <taxon>Pseudonocardiaceae</taxon>
        <taxon>Amycolatopsis</taxon>
        <taxon>Amycolatopsis japonica group</taxon>
    </lineage>
</organism>
<dbReference type="Pfam" id="PF01270">
    <property type="entry name" value="Glyco_hydro_8"/>
    <property type="match status" value="1"/>
</dbReference>
<gene>
    <name evidence="5" type="ORF">AJAP_31495</name>
</gene>
<dbReference type="GO" id="GO:0004553">
    <property type="term" value="F:hydrolase activity, hydrolyzing O-glycosyl compounds"/>
    <property type="evidence" value="ECO:0007669"/>
    <property type="project" value="InterPro"/>
</dbReference>
<evidence type="ECO:0000256" key="1">
    <source>
        <dbReference type="ARBA" id="ARBA00009209"/>
    </source>
</evidence>
<keyword evidence="2" id="KW-0378">Hydrolase</keyword>
<evidence type="ECO:0000313" key="5">
    <source>
        <dbReference type="EMBL" id="AIG79121.1"/>
    </source>
</evidence>
<keyword evidence="4" id="KW-0732">Signal</keyword>
<dbReference type="InterPro" id="IPR002037">
    <property type="entry name" value="Glyco_hydro_8"/>
</dbReference>
<evidence type="ECO:0000256" key="4">
    <source>
        <dbReference type="SAM" id="SignalP"/>
    </source>
</evidence>
<dbReference type="Proteomes" id="UP000028492">
    <property type="component" value="Chromosome"/>
</dbReference>
<keyword evidence="6" id="KW-1185">Reference proteome</keyword>
<dbReference type="EMBL" id="CP008953">
    <property type="protein sequence ID" value="AIG79121.1"/>
    <property type="molecule type" value="Genomic_DNA"/>
</dbReference>
<feature type="chain" id="PRO_5001710320" evidence="4">
    <location>
        <begin position="28"/>
        <end position="405"/>
    </location>
</feature>
<dbReference type="InterPro" id="IPR012341">
    <property type="entry name" value="6hp_glycosidase-like_sf"/>
</dbReference>
<dbReference type="Gene3D" id="1.50.10.10">
    <property type="match status" value="1"/>
</dbReference>
<dbReference type="PRINTS" id="PR00735">
    <property type="entry name" value="GLHYDRLASE8"/>
</dbReference>
<keyword evidence="3" id="KW-0326">Glycosidase</keyword>
<dbReference type="HOGENOM" id="CLU_036185_0_0_11"/>
<reference evidence="5 6" key="1">
    <citation type="journal article" date="2014" name="J. Biotechnol.">
        <title>Complete genome sequence of the actinobacterium Amycolatopsis japonica MG417-CF17(T) (=DSM 44213T) producing (S,S)-N,N'-ethylenediaminedisuccinic acid.</title>
        <authorList>
            <person name="Stegmann E."/>
            <person name="Albersmeier A."/>
            <person name="Spohn M."/>
            <person name="Gert H."/>
            <person name="Weber T."/>
            <person name="Wohlleben W."/>
            <person name="Kalinowski J."/>
            <person name="Ruckert C."/>
        </authorList>
    </citation>
    <scope>NUCLEOTIDE SEQUENCE [LARGE SCALE GENOMIC DNA]</scope>
    <source>
        <strain evidence="6">MG417-CF17 (DSM 44213)</strain>
    </source>
</reference>
<comment type="similarity">
    <text evidence="1">Belongs to the glycosyl hydrolase 8 (cellulase D) family.</text>
</comment>
<dbReference type="GO" id="GO:0005975">
    <property type="term" value="P:carbohydrate metabolic process"/>
    <property type="evidence" value="ECO:0007669"/>
    <property type="project" value="InterPro"/>
</dbReference>
<dbReference type="AlphaFoldDB" id="A0A075V3J4"/>
<dbReference type="RefSeq" id="WP_038524200.1">
    <property type="nucleotide sequence ID" value="NZ_CP008953.1"/>
</dbReference>
<sequence>MRKTVRTVLAAAALTAGLVATTAPATAATTQGTPYLPGVLRPSASQSAQDAALAKYYDFWKKNFLTTKCGTGTYAVKAPDADHAFVAEGQGYGMTIAAMMGAKDPQARTVFDGILKFVKAHPSVIDKDLHAAEQDPNCKSVNGGDSATDGDLEIAYGLLIADKVWGSGGSVNYKAEALRIIKAIKRSEVNPDTKFMRLADWADSGKYINGSRSSDWMPGHLRAFEKATGDSFWGQVRTRQEKAVTQLQQQYAPKTGLIPDFVVNTNSTPKPAPSDYMEDHPQHFSWNACRDPWRLGVDGITVSGSPAQGQVRKMNTWIQQATGGDPAKINQGYTLSGSKISGESGEHPCFTASFAIAAMNDPGSQAWLDKLWTRVTSWSPQADDYYGTGITVQVLIILSGNYIAV</sequence>
<proteinExistence type="inferred from homology"/>
<feature type="signal peptide" evidence="4">
    <location>
        <begin position="1"/>
        <end position="27"/>
    </location>
</feature>
<dbReference type="InterPro" id="IPR008928">
    <property type="entry name" value="6-hairpin_glycosidase_sf"/>
</dbReference>
<name>A0A075V3J4_9PSEU</name>
<dbReference type="STRING" id="208439.AJAP_31495"/>
<protein>
    <submittedName>
        <fullName evidence="5">Conserved putative secreted protein</fullName>
    </submittedName>
</protein>
<evidence type="ECO:0000313" key="6">
    <source>
        <dbReference type="Proteomes" id="UP000028492"/>
    </source>
</evidence>
<accession>A0A075V3J4</accession>
<dbReference type="KEGG" id="aja:AJAP_31495"/>
<dbReference type="eggNOG" id="COG3405">
    <property type="taxonomic scope" value="Bacteria"/>
</dbReference>
<dbReference type="SUPFAM" id="SSF48208">
    <property type="entry name" value="Six-hairpin glycosidases"/>
    <property type="match status" value="1"/>
</dbReference>